<evidence type="ECO:0000313" key="2">
    <source>
        <dbReference type="EMBL" id="KAK9991128.1"/>
    </source>
</evidence>
<feature type="region of interest" description="Disordered" evidence="1">
    <location>
        <begin position="1"/>
        <end position="37"/>
    </location>
</feature>
<proteinExistence type="predicted"/>
<evidence type="ECO:0000256" key="1">
    <source>
        <dbReference type="SAM" id="MobiDB-lite"/>
    </source>
</evidence>
<comment type="caution">
    <text evidence="2">The sequence shown here is derived from an EMBL/GenBank/DDBJ whole genome shotgun (WGS) entry which is preliminary data.</text>
</comment>
<organism evidence="2 3">
    <name type="scientific">Lithocarpus litseifolius</name>
    <dbReference type="NCBI Taxonomy" id="425828"/>
    <lineage>
        <taxon>Eukaryota</taxon>
        <taxon>Viridiplantae</taxon>
        <taxon>Streptophyta</taxon>
        <taxon>Embryophyta</taxon>
        <taxon>Tracheophyta</taxon>
        <taxon>Spermatophyta</taxon>
        <taxon>Magnoliopsida</taxon>
        <taxon>eudicotyledons</taxon>
        <taxon>Gunneridae</taxon>
        <taxon>Pentapetalae</taxon>
        <taxon>rosids</taxon>
        <taxon>fabids</taxon>
        <taxon>Fagales</taxon>
        <taxon>Fagaceae</taxon>
        <taxon>Lithocarpus</taxon>
    </lineage>
</organism>
<protein>
    <submittedName>
        <fullName evidence="2">Uncharacterized protein</fullName>
    </submittedName>
</protein>
<reference evidence="2 3" key="1">
    <citation type="submission" date="2024-01" db="EMBL/GenBank/DDBJ databases">
        <title>A telomere-to-telomere, gap-free genome of sweet tea (Lithocarpus litseifolius).</title>
        <authorList>
            <person name="Zhou J."/>
        </authorList>
    </citation>
    <scope>NUCLEOTIDE SEQUENCE [LARGE SCALE GENOMIC DNA]</scope>
    <source>
        <strain evidence="2">Zhou-2022a</strain>
        <tissue evidence="2">Leaf</tissue>
    </source>
</reference>
<evidence type="ECO:0000313" key="3">
    <source>
        <dbReference type="Proteomes" id="UP001459277"/>
    </source>
</evidence>
<name>A0AAW2C0R5_9ROSI</name>
<dbReference type="Proteomes" id="UP001459277">
    <property type="component" value="Unassembled WGS sequence"/>
</dbReference>
<feature type="compositionally biased region" description="Polar residues" evidence="1">
    <location>
        <begin position="1"/>
        <end position="32"/>
    </location>
</feature>
<gene>
    <name evidence="2" type="ORF">SO802_026113</name>
</gene>
<dbReference type="EMBL" id="JAZDWU010000009">
    <property type="protein sequence ID" value="KAK9991128.1"/>
    <property type="molecule type" value="Genomic_DNA"/>
</dbReference>
<sequence>MEVNRTSQTTFSTLRGVNHSTAKGSLFETTDPNPEPNQDLMVVEADENEITDRDWSRSNLKRRRVLCGNRSRRSRFDIP</sequence>
<keyword evidence="3" id="KW-1185">Reference proteome</keyword>
<dbReference type="AlphaFoldDB" id="A0AAW2C0R5"/>
<accession>A0AAW2C0R5</accession>